<dbReference type="EMBL" id="JYDP01002876">
    <property type="protein sequence ID" value="KRY96384.1"/>
    <property type="molecule type" value="Genomic_DNA"/>
</dbReference>
<evidence type="ECO:0000313" key="1">
    <source>
        <dbReference type="EMBL" id="KRY96384.1"/>
    </source>
</evidence>
<dbReference type="Proteomes" id="UP000055024">
    <property type="component" value="Unassembled WGS sequence"/>
</dbReference>
<protein>
    <submittedName>
        <fullName evidence="1">Uncharacterized protein</fullName>
    </submittedName>
</protein>
<organism evidence="1 2">
    <name type="scientific">Trichinella zimbabwensis</name>
    <dbReference type="NCBI Taxonomy" id="268475"/>
    <lineage>
        <taxon>Eukaryota</taxon>
        <taxon>Metazoa</taxon>
        <taxon>Ecdysozoa</taxon>
        <taxon>Nematoda</taxon>
        <taxon>Enoplea</taxon>
        <taxon>Dorylaimia</taxon>
        <taxon>Trichinellida</taxon>
        <taxon>Trichinellidae</taxon>
        <taxon>Trichinella</taxon>
    </lineage>
</organism>
<keyword evidence="2" id="KW-1185">Reference proteome</keyword>
<name>A0A0V1GE44_9BILA</name>
<comment type="caution">
    <text evidence="1">The sequence shown here is derived from an EMBL/GenBank/DDBJ whole genome shotgun (WGS) entry which is preliminary data.</text>
</comment>
<reference evidence="1 2" key="1">
    <citation type="submission" date="2015-01" db="EMBL/GenBank/DDBJ databases">
        <title>Evolution of Trichinella species and genotypes.</title>
        <authorList>
            <person name="Korhonen P.K."/>
            <person name="Edoardo P."/>
            <person name="Giuseppe L.R."/>
            <person name="Gasser R.B."/>
        </authorList>
    </citation>
    <scope>NUCLEOTIDE SEQUENCE [LARGE SCALE GENOMIC DNA]</scope>
    <source>
        <strain evidence="1">ISS1029</strain>
    </source>
</reference>
<sequence length="41" mass="4786">MKSIIFNEMIILCGMQIFKAYVMTLSRGETTFIKLIKMGRK</sequence>
<proteinExistence type="predicted"/>
<dbReference type="AlphaFoldDB" id="A0A0V1GE44"/>
<accession>A0A0V1GE44</accession>
<gene>
    <name evidence="1" type="ORF">T11_4987</name>
</gene>
<evidence type="ECO:0000313" key="2">
    <source>
        <dbReference type="Proteomes" id="UP000055024"/>
    </source>
</evidence>